<keyword evidence="7" id="KW-1185">Reference proteome</keyword>
<dbReference type="InterPro" id="IPR012340">
    <property type="entry name" value="NA-bd_OB-fold"/>
</dbReference>
<feature type="active site" description="Nucleophile" evidence="4">
    <location>
        <position position="340"/>
    </location>
</feature>
<dbReference type="PANTHER" id="PTHR11061">
    <property type="entry name" value="RNA M5U METHYLTRANSFERASE"/>
    <property type="match status" value="1"/>
</dbReference>
<protein>
    <recommendedName>
        <fullName evidence="8">RNA methyltransferase</fullName>
    </recommendedName>
</protein>
<comment type="caution">
    <text evidence="6">The sequence shown here is derived from an EMBL/GenBank/DDBJ whole genome shotgun (WGS) entry which is preliminary data.</text>
</comment>
<dbReference type="PROSITE" id="PS51687">
    <property type="entry name" value="SAM_MT_RNA_M5U"/>
    <property type="match status" value="1"/>
</dbReference>
<evidence type="ECO:0000256" key="5">
    <source>
        <dbReference type="PROSITE-ProRule" id="PRU10015"/>
    </source>
</evidence>
<evidence type="ECO:0000313" key="6">
    <source>
        <dbReference type="EMBL" id="KAK9807325.1"/>
    </source>
</evidence>
<evidence type="ECO:0000256" key="3">
    <source>
        <dbReference type="ARBA" id="ARBA00022691"/>
    </source>
</evidence>
<dbReference type="PROSITE" id="PS01230">
    <property type="entry name" value="TRMA_1"/>
    <property type="match status" value="1"/>
</dbReference>
<evidence type="ECO:0008006" key="8">
    <source>
        <dbReference type="Google" id="ProtNLM"/>
    </source>
</evidence>
<dbReference type="PANTHER" id="PTHR11061:SF30">
    <property type="entry name" value="TRNA (URACIL(54)-C(5))-METHYLTRANSFERASE"/>
    <property type="match status" value="1"/>
</dbReference>
<evidence type="ECO:0000256" key="4">
    <source>
        <dbReference type="PROSITE-ProRule" id="PRU01024"/>
    </source>
</evidence>
<proteinExistence type="inferred from homology"/>
<feature type="binding site" evidence="4">
    <location>
        <position position="313"/>
    </location>
    <ligand>
        <name>S-adenosyl-L-methionine</name>
        <dbReference type="ChEBI" id="CHEBI:59789"/>
    </ligand>
</feature>
<dbReference type="SUPFAM" id="SSF53335">
    <property type="entry name" value="S-adenosyl-L-methionine-dependent methyltransferases"/>
    <property type="match status" value="1"/>
</dbReference>
<feature type="binding site" evidence="4">
    <location>
        <position position="258"/>
    </location>
    <ligand>
        <name>S-adenosyl-L-methionine</name>
        <dbReference type="ChEBI" id="CHEBI:59789"/>
    </ligand>
</feature>
<reference evidence="6 7" key="1">
    <citation type="journal article" date="2024" name="Nat. Commun.">
        <title>Phylogenomics reveals the evolutionary origins of lichenization in chlorophyte algae.</title>
        <authorList>
            <person name="Puginier C."/>
            <person name="Libourel C."/>
            <person name="Otte J."/>
            <person name="Skaloud P."/>
            <person name="Haon M."/>
            <person name="Grisel S."/>
            <person name="Petersen M."/>
            <person name="Berrin J.G."/>
            <person name="Delaux P.M."/>
            <person name="Dal Grande F."/>
            <person name="Keller J."/>
        </authorList>
    </citation>
    <scope>NUCLEOTIDE SEQUENCE [LARGE SCALE GENOMIC DNA]</scope>
    <source>
        <strain evidence="6 7">SAG 2036</strain>
    </source>
</reference>
<keyword evidence="2 4" id="KW-0808">Transferase</keyword>
<name>A0AAW1PBW9_9CHLO</name>
<dbReference type="Proteomes" id="UP001465755">
    <property type="component" value="Unassembled WGS sequence"/>
</dbReference>
<organism evidence="6 7">
    <name type="scientific">Symbiochloris irregularis</name>
    <dbReference type="NCBI Taxonomy" id="706552"/>
    <lineage>
        <taxon>Eukaryota</taxon>
        <taxon>Viridiplantae</taxon>
        <taxon>Chlorophyta</taxon>
        <taxon>core chlorophytes</taxon>
        <taxon>Trebouxiophyceae</taxon>
        <taxon>Trebouxiales</taxon>
        <taxon>Trebouxiaceae</taxon>
        <taxon>Symbiochloris</taxon>
    </lineage>
</organism>
<dbReference type="Gene3D" id="3.40.50.150">
    <property type="entry name" value="Vaccinia Virus protein VP39"/>
    <property type="match status" value="2"/>
</dbReference>
<comment type="similarity">
    <text evidence="4">Belongs to the class I-like SAM-binding methyltransferase superfamily. RNA M5U methyltransferase family.</text>
</comment>
<feature type="binding site" evidence="4">
    <location>
        <position position="287"/>
    </location>
    <ligand>
        <name>S-adenosyl-L-methionine</name>
        <dbReference type="ChEBI" id="CHEBI:59789"/>
    </ligand>
</feature>
<dbReference type="Gene3D" id="2.40.50.140">
    <property type="entry name" value="Nucleic acid-binding proteins"/>
    <property type="match status" value="1"/>
</dbReference>
<accession>A0AAW1PBW9</accession>
<dbReference type="Pfam" id="PF05958">
    <property type="entry name" value="tRNA_U5-meth_tr"/>
    <property type="match status" value="1"/>
</dbReference>
<keyword evidence="3 4" id="KW-0949">S-adenosyl-L-methionine</keyword>
<keyword evidence="1 4" id="KW-0489">Methyltransferase</keyword>
<evidence type="ECO:0000256" key="2">
    <source>
        <dbReference type="ARBA" id="ARBA00022679"/>
    </source>
</evidence>
<dbReference type="InterPro" id="IPR030390">
    <property type="entry name" value="MeTrfase_TrmA_AS"/>
</dbReference>
<dbReference type="GO" id="GO:0032259">
    <property type="term" value="P:methylation"/>
    <property type="evidence" value="ECO:0007669"/>
    <property type="project" value="UniProtKB-KW"/>
</dbReference>
<dbReference type="GO" id="GO:0006396">
    <property type="term" value="P:RNA processing"/>
    <property type="evidence" value="ECO:0007669"/>
    <property type="project" value="InterPro"/>
</dbReference>
<dbReference type="InterPro" id="IPR029063">
    <property type="entry name" value="SAM-dependent_MTases_sf"/>
</dbReference>
<sequence length="383" mass="41778">MSPFPGTIGFQQLQCSRLAVGGQGVCLSASGEELLVDRCLPGELLTAELKVSKKGLAAAQKLQQLTQKQLQIEETFCQPAGLNLPSLQIEQIEPCGYHYGYRNKMTFTSNMQGFGLYHFASGSGLVPVTDCHLQDSTANLLLQQAQQLQLHTFTEALTIRWADLNSSGPRHYMIIAHIRAAAKLWKKKREAVTARLSKVAKHLMAQQPALVSFAARQGATRHDCLTSSAGEFVVAGQAHLRQHLCGLNFIVSPASFMQTNPAQAEALYGMVLKAADLQPTDTVLDLFCGAGAISLVLAQHCQSRPDIDVVVADPARAGMGTHLLQFLQDCKARKIVYVSCNPQTQARDVQELCRRGNYAVKAVQPCDMFPHTAHVECIVTLQI</sequence>
<evidence type="ECO:0000256" key="1">
    <source>
        <dbReference type="ARBA" id="ARBA00022603"/>
    </source>
</evidence>
<dbReference type="GO" id="GO:0008173">
    <property type="term" value="F:RNA methyltransferase activity"/>
    <property type="evidence" value="ECO:0007669"/>
    <property type="project" value="InterPro"/>
</dbReference>
<gene>
    <name evidence="6" type="ORF">WJX73_001871</name>
</gene>
<dbReference type="Gene3D" id="2.40.50.1070">
    <property type="match status" value="1"/>
</dbReference>
<dbReference type="AlphaFoldDB" id="A0AAW1PBW9"/>
<dbReference type="EMBL" id="JALJOQ010000031">
    <property type="protein sequence ID" value="KAK9807325.1"/>
    <property type="molecule type" value="Genomic_DNA"/>
</dbReference>
<evidence type="ECO:0000313" key="7">
    <source>
        <dbReference type="Proteomes" id="UP001465755"/>
    </source>
</evidence>
<dbReference type="InterPro" id="IPR010280">
    <property type="entry name" value="U5_MeTrfase_fam"/>
</dbReference>
<comment type="caution">
    <text evidence="4">Lacks conserved residue(s) required for the propagation of feature annotation.</text>
</comment>
<feature type="active site" evidence="5">
    <location>
        <position position="340"/>
    </location>
</feature>